<keyword evidence="2" id="KW-1185">Reference proteome</keyword>
<proteinExistence type="predicted"/>
<dbReference type="Proteomes" id="UP000202365">
    <property type="component" value="Segment"/>
</dbReference>
<dbReference type="OrthoDB" id="25105at10239"/>
<name>A0A162E986_9CAUD</name>
<dbReference type="GeneID" id="29064658"/>
<evidence type="ECO:0000313" key="1">
    <source>
        <dbReference type="EMBL" id="AKN44340.1"/>
    </source>
</evidence>
<dbReference type="EMBL" id="KR233164">
    <property type="protein sequence ID" value="AKN44340.1"/>
    <property type="molecule type" value="Genomic_DNA"/>
</dbReference>
<evidence type="ECO:0000313" key="2">
    <source>
        <dbReference type="Proteomes" id="UP000202365"/>
    </source>
</evidence>
<reference evidence="1 2" key="1">
    <citation type="submission" date="2015-04" db="EMBL/GenBank/DDBJ databases">
        <title>Complete Genome Sequence of S. Typhimurium Bacteriophage NR01.</title>
        <authorList>
            <person name="Lee J.-H."/>
            <person name="Lee H.Y."/>
            <person name="Song N.R."/>
        </authorList>
    </citation>
    <scope>NUCLEOTIDE SEQUENCE [LARGE SCALE GENOMIC DNA]</scope>
</reference>
<sequence length="128" mass="14634">METKVCRACGDELPLTTEYFYSNGYHPSGKKKWKPTCKLCENGERKDSYYAMINEVFPKLECQICGYSKCKAALEFHHLDPAEKEYSVSTFKSSRRNKEVVLAELKKCVLLCSNCHREIHAGITVLGE</sequence>
<accession>A0A162E986</accession>
<dbReference type="RefSeq" id="YP_009283342.1">
    <property type="nucleotide sequence ID" value="NC_031042.1"/>
</dbReference>
<gene>
    <name evidence="1" type="ORF">NR01_0001</name>
</gene>
<protein>
    <submittedName>
        <fullName evidence="1">Putative HNH nuclease domain-containing protein</fullName>
    </submittedName>
</protein>
<dbReference type="KEGG" id="vg:29064658"/>
<organism evidence="1 2">
    <name type="scientific">Salmonella phage NR01</name>
    <dbReference type="NCBI Taxonomy" id="1647411"/>
    <lineage>
        <taxon>Viruses</taxon>
        <taxon>Duplodnaviria</taxon>
        <taxon>Heunggongvirae</taxon>
        <taxon>Uroviricota</taxon>
        <taxon>Caudoviricetes</taxon>
        <taxon>Demerecviridae</taxon>
        <taxon>Markadamsvirinae</taxon>
        <taxon>Tequintavirus</taxon>
        <taxon>Tequintavirus NR01</taxon>
    </lineage>
</organism>